<proteinExistence type="predicted"/>
<accession>A0ABD3QQ47</accession>
<name>A0ABD3QQ47_9STRA</name>
<feature type="compositionally biased region" description="Acidic residues" evidence="1">
    <location>
        <begin position="49"/>
        <end position="84"/>
    </location>
</feature>
<feature type="region of interest" description="Disordered" evidence="1">
    <location>
        <begin position="47"/>
        <end position="103"/>
    </location>
</feature>
<organism evidence="2 3">
    <name type="scientific">Cyclotella cryptica</name>
    <dbReference type="NCBI Taxonomy" id="29204"/>
    <lineage>
        <taxon>Eukaryota</taxon>
        <taxon>Sar</taxon>
        <taxon>Stramenopiles</taxon>
        <taxon>Ochrophyta</taxon>
        <taxon>Bacillariophyta</taxon>
        <taxon>Coscinodiscophyceae</taxon>
        <taxon>Thalassiosirophycidae</taxon>
        <taxon>Stephanodiscales</taxon>
        <taxon>Stephanodiscaceae</taxon>
        <taxon>Cyclotella</taxon>
    </lineage>
</organism>
<dbReference type="Proteomes" id="UP001516023">
    <property type="component" value="Unassembled WGS sequence"/>
</dbReference>
<evidence type="ECO:0000313" key="3">
    <source>
        <dbReference type="Proteomes" id="UP001516023"/>
    </source>
</evidence>
<evidence type="ECO:0000256" key="1">
    <source>
        <dbReference type="SAM" id="MobiDB-lite"/>
    </source>
</evidence>
<feature type="region of interest" description="Disordered" evidence="1">
    <location>
        <begin position="204"/>
        <end position="230"/>
    </location>
</feature>
<comment type="caution">
    <text evidence="2">The sequence shown here is derived from an EMBL/GenBank/DDBJ whole genome shotgun (WGS) entry which is preliminary data.</text>
</comment>
<gene>
    <name evidence="2" type="ORF">HJC23_012561</name>
</gene>
<protein>
    <submittedName>
        <fullName evidence="2">Uncharacterized protein</fullName>
    </submittedName>
</protein>
<dbReference type="EMBL" id="JABMIG020000019">
    <property type="protein sequence ID" value="KAL3802542.1"/>
    <property type="molecule type" value="Genomic_DNA"/>
</dbReference>
<feature type="compositionally biased region" description="Polar residues" evidence="1">
    <location>
        <begin position="204"/>
        <end position="220"/>
    </location>
</feature>
<reference evidence="2 3" key="1">
    <citation type="journal article" date="2020" name="G3 (Bethesda)">
        <title>Improved Reference Genome for Cyclotella cryptica CCMP332, a Model for Cell Wall Morphogenesis, Salinity Adaptation, and Lipid Production in Diatoms (Bacillariophyta).</title>
        <authorList>
            <person name="Roberts W.R."/>
            <person name="Downey K.M."/>
            <person name="Ruck E.C."/>
            <person name="Traller J.C."/>
            <person name="Alverson A.J."/>
        </authorList>
    </citation>
    <scope>NUCLEOTIDE SEQUENCE [LARGE SCALE GENOMIC DNA]</scope>
    <source>
        <strain evidence="2 3">CCMP332</strain>
    </source>
</reference>
<evidence type="ECO:0000313" key="2">
    <source>
        <dbReference type="EMBL" id="KAL3802542.1"/>
    </source>
</evidence>
<feature type="region of interest" description="Disordered" evidence="1">
    <location>
        <begin position="119"/>
        <end position="162"/>
    </location>
</feature>
<sequence>MIDELSCPSRRVTDYRCHRRRCCCAHADSLFILRGGFMGGMWSNREAENDAEEDGDWEYYEEDDDINDDDNDGNNDDDDDDDDDAGGRFNNLEQRSDNDEYEYEQEDLEFYGKVQDIDGEFLSDGDSVDSMEPLMDDEQQEEQQEEGQDGYYDYDDDQSSHSDQVDEFLLNTPLNNDAGSEARKAAPPMPRFLLALRKTNAKTESAISLPNPNVSSSKESNLVAGGPDQM</sequence>
<keyword evidence="3" id="KW-1185">Reference proteome</keyword>
<dbReference type="AlphaFoldDB" id="A0ABD3QQ47"/>
<feature type="compositionally biased region" description="Acidic residues" evidence="1">
    <location>
        <begin position="119"/>
        <end position="157"/>
    </location>
</feature>